<evidence type="ECO:0000259" key="1">
    <source>
        <dbReference type="SMART" id="SM00860"/>
    </source>
</evidence>
<gene>
    <name evidence="2" type="ORF">HBH25_18745</name>
</gene>
<dbReference type="SUPFAM" id="SSF160631">
    <property type="entry name" value="SMI1/KNR4-like"/>
    <property type="match status" value="1"/>
</dbReference>
<evidence type="ECO:0000313" key="3">
    <source>
        <dbReference type="Proteomes" id="UP000746535"/>
    </source>
</evidence>
<proteinExistence type="predicted"/>
<keyword evidence="3" id="KW-1185">Reference proteome</keyword>
<reference evidence="2 3" key="1">
    <citation type="submission" date="2020-03" db="EMBL/GenBank/DDBJ databases">
        <authorList>
            <person name="Wang L."/>
            <person name="He N."/>
            <person name="Li Y."/>
            <person name="Fang Y."/>
            <person name="Zhang F."/>
        </authorList>
    </citation>
    <scope>NUCLEOTIDE SEQUENCE [LARGE SCALE GENOMIC DNA]</scope>
    <source>
        <strain evidence="3">hsmgli-8</strain>
    </source>
</reference>
<dbReference type="Proteomes" id="UP000746535">
    <property type="component" value="Unassembled WGS sequence"/>
</dbReference>
<sequence>MLINLKNSQPGLVIVDVNNLEEILKVKFPNDLVSFYLAQNGGDLEENEPNSLLLSGFVPIKYGEIPVELAYEELISDFPHLSGKIPFAFDEGGNYFLLETVGPDKGKIELWIMDTEELLSVAESFLEFLEELEH</sequence>
<dbReference type="InterPro" id="IPR037883">
    <property type="entry name" value="Knr4/Smi1-like_sf"/>
</dbReference>
<dbReference type="Pfam" id="PF09346">
    <property type="entry name" value="SMI1_KNR4"/>
    <property type="match status" value="1"/>
</dbReference>
<dbReference type="EMBL" id="JAAVJI010000013">
    <property type="protein sequence ID" value="NJP02885.1"/>
    <property type="molecule type" value="Genomic_DNA"/>
</dbReference>
<dbReference type="RefSeq" id="WP_168085458.1">
    <property type="nucleotide sequence ID" value="NZ_JAAVJI010000013.1"/>
</dbReference>
<comment type="caution">
    <text evidence="2">The sequence shown here is derived from an EMBL/GenBank/DDBJ whole genome shotgun (WGS) entry which is preliminary data.</text>
</comment>
<accession>A0ABX0YHL6</accession>
<dbReference type="Gene3D" id="3.40.1580.10">
    <property type="entry name" value="SMI1/KNR4-like"/>
    <property type="match status" value="1"/>
</dbReference>
<protein>
    <submittedName>
        <fullName evidence="2">SMI1/KNR4 family protein</fullName>
    </submittedName>
</protein>
<feature type="domain" description="Knr4/Smi1-like" evidence="1">
    <location>
        <begin position="11"/>
        <end position="131"/>
    </location>
</feature>
<evidence type="ECO:0000313" key="2">
    <source>
        <dbReference type="EMBL" id="NJP02885.1"/>
    </source>
</evidence>
<organism evidence="2 3">
    <name type="scientific">Pseudomonas quercus</name>
    <dbReference type="NCBI Taxonomy" id="2722792"/>
    <lineage>
        <taxon>Bacteria</taxon>
        <taxon>Pseudomonadati</taxon>
        <taxon>Pseudomonadota</taxon>
        <taxon>Gammaproteobacteria</taxon>
        <taxon>Pseudomonadales</taxon>
        <taxon>Pseudomonadaceae</taxon>
        <taxon>Pseudomonas</taxon>
    </lineage>
</organism>
<dbReference type="SMART" id="SM00860">
    <property type="entry name" value="SMI1_KNR4"/>
    <property type="match status" value="1"/>
</dbReference>
<dbReference type="InterPro" id="IPR018958">
    <property type="entry name" value="Knr4/Smi1-like_dom"/>
</dbReference>
<name>A0ABX0YHL6_9PSED</name>